<sequence>MARQSLQAYEESTRYPHESRPLSQQPDQVHPFLSITEDAVLRLADGSVARGVHVRTTQERVFIQGDESVLLSVSMVRDDGVVQPVRVIRATAREIPASNSGSLYPVVDVNFNDDGLDGDVFAGDSVQSVRLQPARQGFAGLAGVLRVEVVLAHAGRQASVWFDLTLTGAAPALWKGPVHEALEDGSLSFYLGAEVKEPGRYVVTGRVDDATGRPLALLTFNDDVAAGTQAFRLSLFGKLVHDAQPVFPLRLRDVEAFLLRPDRFPDRAMMPPRAGTVHMSARHPLSAFSAAEWQDEERHRYLVELQRDVNDAQSRIIELEGQR</sequence>
<proteinExistence type="predicted"/>
<gene>
    <name evidence="2" type="ORF">SM757_28785</name>
</gene>
<evidence type="ECO:0000313" key="3">
    <source>
        <dbReference type="Proteomes" id="UP001293718"/>
    </source>
</evidence>
<evidence type="ECO:0000256" key="1">
    <source>
        <dbReference type="SAM" id="MobiDB-lite"/>
    </source>
</evidence>
<dbReference type="EMBL" id="JAXOJX010000074">
    <property type="protein sequence ID" value="MDZ5460582.1"/>
    <property type="molecule type" value="Genomic_DNA"/>
</dbReference>
<feature type="region of interest" description="Disordered" evidence="1">
    <location>
        <begin position="1"/>
        <end position="27"/>
    </location>
</feature>
<keyword evidence="3" id="KW-1185">Reference proteome</keyword>
<feature type="compositionally biased region" description="Basic and acidic residues" evidence="1">
    <location>
        <begin position="11"/>
        <end position="20"/>
    </location>
</feature>
<evidence type="ECO:0000313" key="2">
    <source>
        <dbReference type="EMBL" id="MDZ5460582.1"/>
    </source>
</evidence>
<reference evidence="2 3" key="1">
    <citation type="submission" date="2023-11" db="EMBL/GenBank/DDBJ databases">
        <title>Draft genome of Azohydromonas lata strain H1 (DSM1123), a polyhydroxyalkanoate producer.</title>
        <authorList>
            <person name="Traversa D."/>
            <person name="D'Addabbo P."/>
            <person name="Pazzani C."/>
            <person name="Manzari C."/>
            <person name="Chiara M."/>
            <person name="Scrascia M."/>
        </authorList>
    </citation>
    <scope>NUCLEOTIDE SEQUENCE [LARGE SCALE GENOMIC DNA]</scope>
    <source>
        <strain evidence="2 3">H1</strain>
    </source>
</reference>
<name>A0ABU5INW0_9BURK</name>
<dbReference type="Proteomes" id="UP001293718">
    <property type="component" value="Unassembled WGS sequence"/>
</dbReference>
<dbReference type="RefSeq" id="WP_322467991.1">
    <property type="nucleotide sequence ID" value="NZ_JAXOJX010000074.1"/>
</dbReference>
<comment type="caution">
    <text evidence="2">The sequence shown here is derived from an EMBL/GenBank/DDBJ whole genome shotgun (WGS) entry which is preliminary data.</text>
</comment>
<protein>
    <submittedName>
        <fullName evidence="2">Uncharacterized protein</fullName>
    </submittedName>
</protein>
<accession>A0ABU5INW0</accession>
<organism evidence="2 3">
    <name type="scientific">Azohydromonas lata</name>
    <dbReference type="NCBI Taxonomy" id="45677"/>
    <lineage>
        <taxon>Bacteria</taxon>
        <taxon>Pseudomonadati</taxon>
        <taxon>Pseudomonadota</taxon>
        <taxon>Betaproteobacteria</taxon>
        <taxon>Burkholderiales</taxon>
        <taxon>Sphaerotilaceae</taxon>
        <taxon>Azohydromonas</taxon>
    </lineage>
</organism>